<dbReference type="AlphaFoldDB" id="A0A2I0LCQ3"/>
<protein>
    <submittedName>
        <fullName evidence="2">Uncharacterized protein</fullName>
    </submittedName>
</protein>
<evidence type="ECO:0000256" key="1">
    <source>
        <dbReference type="SAM" id="Phobius"/>
    </source>
</evidence>
<gene>
    <name evidence="2" type="ORF">CRG98_001606</name>
</gene>
<feature type="transmembrane region" description="Helical" evidence="1">
    <location>
        <begin position="12"/>
        <end position="32"/>
    </location>
</feature>
<sequence length="156" mass="17627">MGSSSSSSVDVCRVVVIVLLCLEVLVVLPGNVSAVRRADLVLANEEHLVRRSLMVASVPELYEQTGYAAEWSCYIKRDRIIPRLHSVPFLFVVSNEFPRRLRDALRSSSIRSAYYIVLNDEFTGLQGSRACTQIEWAELRKTQWAKMGLIDYSLFG</sequence>
<keyword evidence="3" id="KW-1185">Reference proteome</keyword>
<evidence type="ECO:0000313" key="2">
    <source>
        <dbReference type="EMBL" id="PKI77986.1"/>
    </source>
</evidence>
<keyword evidence="1" id="KW-1133">Transmembrane helix</keyword>
<keyword evidence="1" id="KW-0812">Transmembrane</keyword>
<dbReference type="EMBL" id="PGOL01000065">
    <property type="protein sequence ID" value="PKI77986.1"/>
    <property type="molecule type" value="Genomic_DNA"/>
</dbReference>
<organism evidence="2 3">
    <name type="scientific">Punica granatum</name>
    <name type="common">Pomegranate</name>
    <dbReference type="NCBI Taxonomy" id="22663"/>
    <lineage>
        <taxon>Eukaryota</taxon>
        <taxon>Viridiplantae</taxon>
        <taxon>Streptophyta</taxon>
        <taxon>Embryophyta</taxon>
        <taxon>Tracheophyta</taxon>
        <taxon>Spermatophyta</taxon>
        <taxon>Magnoliopsida</taxon>
        <taxon>eudicotyledons</taxon>
        <taxon>Gunneridae</taxon>
        <taxon>Pentapetalae</taxon>
        <taxon>rosids</taxon>
        <taxon>malvids</taxon>
        <taxon>Myrtales</taxon>
        <taxon>Lythraceae</taxon>
        <taxon>Punica</taxon>
    </lineage>
</organism>
<reference evidence="2 3" key="1">
    <citation type="submission" date="2017-11" db="EMBL/GenBank/DDBJ databases">
        <title>De-novo sequencing of pomegranate (Punica granatum L.) genome.</title>
        <authorList>
            <person name="Akparov Z."/>
            <person name="Amiraslanov A."/>
            <person name="Hajiyeva S."/>
            <person name="Abbasov M."/>
            <person name="Kaur K."/>
            <person name="Hamwieh A."/>
            <person name="Solovyev V."/>
            <person name="Salamov A."/>
            <person name="Braich B."/>
            <person name="Kosarev P."/>
            <person name="Mahmoud A."/>
            <person name="Hajiyev E."/>
            <person name="Babayeva S."/>
            <person name="Izzatullayeva V."/>
            <person name="Mammadov A."/>
            <person name="Mammadov A."/>
            <person name="Sharifova S."/>
            <person name="Ojaghi J."/>
            <person name="Eynullazada K."/>
            <person name="Bayramov B."/>
            <person name="Abdulazimova A."/>
            <person name="Shahmuradov I."/>
        </authorList>
    </citation>
    <scope>NUCLEOTIDE SEQUENCE [LARGE SCALE GENOMIC DNA]</scope>
    <source>
        <strain evidence="3">cv. AG2017</strain>
        <tissue evidence="2">Leaf</tissue>
    </source>
</reference>
<dbReference type="Proteomes" id="UP000233551">
    <property type="component" value="Unassembled WGS sequence"/>
</dbReference>
<proteinExistence type="predicted"/>
<keyword evidence="1" id="KW-0472">Membrane</keyword>
<comment type="caution">
    <text evidence="2">The sequence shown here is derived from an EMBL/GenBank/DDBJ whole genome shotgun (WGS) entry which is preliminary data.</text>
</comment>
<evidence type="ECO:0000313" key="3">
    <source>
        <dbReference type="Proteomes" id="UP000233551"/>
    </source>
</evidence>
<name>A0A2I0LCQ3_PUNGR</name>
<accession>A0A2I0LCQ3</accession>